<feature type="domain" description="N-acetyltransferase" evidence="7">
    <location>
        <begin position="55"/>
        <end position="115"/>
    </location>
</feature>
<accession>A0ABY5XSY5</accession>
<gene>
    <name evidence="8" type="ORF">N2599_30975</name>
</gene>
<evidence type="ECO:0000256" key="5">
    <source>
        <dbReference type="ARBA" id="ARBA00049880"/>
    </source>
</evidence>
<keyword evidence="9" id="KW-1185">Reference proteome</keyword>
<keyword evidence="8" id="KW-0614">Plasmid</keyword>
<dbReference type="PANTHER" id="PTHR36449">
    <property type="entry name" value="ACETYLTRANSFERASE-RELATED"/>
    <property type="match status" value="1"/>
</dbReference>
<dbReference type="Pfam" id="PF13508">
    <property type="entry name" value="Acetyltransf_7"/>
    <property type="match status" value="1"/>
</dbReference>
<keyword evidence="6" id="KW-0472">Membrane</keyword>
<geneLocation type="plasmid" evidence="8 9">
    <name>pWSM1592_1</name>
</geneLocation>
<evidence type="ECO:0000256" key="1">
    <source>
        <dbReference type="ARBA" id="ARBA00022491"/>
    </source>
</evidence>
<dbReference type="InterPro" id="IPR016181">
    <property type="entry name" value="Acyl_CoA_acyltransferase"/>
</dbReference>
<dbReference type="PANTHER" id="PTHR36449:SF1">
    <property type="entry name" value="ACETYLTRANSFERASE"/>
    <property type="match status" value="1"/>
</dbReference>
<keyword evidence="4" id="KW-0012">Acyltransferase</keyword>
<evidence type="ECO:0000259" key="7">
    <source>
        <dbReference type="Pfam" id="PF13508"/>
    </source>
</evidence>
<name>A0ABY5XSY5_RHISU</name>
<reference evidence="8" key="1">
    <citation type="submission" date="2022-09" db="EMBL/GenBank/DDBJ databases">
        <title>Australian commercial rhizobial inoculants.</title>
        <authorList>
            <person name="Kohlmeier M.G."/>
            <person name="O'Hara G.W."/>
            <person name="Colombi E."/>
            <person name="Ramsay J.P."/>
            <person name="Terpolilli J."/>
        </authorList>
    </citation>
    <scope>NUCLEOTIDE SEQUENCE</scope>
    <source>
        <strain evidence="8">WSM1592</strain>
        <plasmid evidence="8">pWSM1592_1</plasmid>
    </source>
</reference>
<keyword evidence="6" id="KW-1133">Transmembrane helix</keyword>
<evidence type="ECO:0000256" key="6">
    <source>
        <dbReference type="SAM" id="Phobius"/>
    </source>
</evidence>
<evidence type="ECO:0000256" key="3">
    <source>
        <dbReference type="ARBA" id="ARBA00022679"/>
    </source>
</evidence>
<organism evidence="8 9">
    <name type="scientific">Rhizobium sullae</name>
    <name type="common">Rhizobium hedysari</name>
    <dbReference type="NCBI Taxonomy" id="50338"/>
    <lineage>
        <taxon>Bacteria</taxon>
        <taxon>Pseudomonadati</taxon>
        <taxon>Pseudomonadota</taxon>
        <taxon>Alphaproteobacteria</taxon>
        <taxon>Hyphomicrobiales</taxon>
        <taxon>Rhizobiaceae</taxon>
        <taxon>Rhizobium/Agrobacterium group</taxon>
        <taxon>Rhizobium</taxon>
    </lineage>
</organism>
<proteinExistence type="predicted"/>
<evidence type="ECO:0000313" key="8">
    <source>
        <dbReference type="EMBL" id="UWU17196.1"/>
    </source>
</evidence>
<dbReference type="EMBL" id="CP104144">
    <property type="protein sequence ID" value="UWU17196.1"/>
    <property type="molecule type" value="Genomic_DNA"/>
</dbReference>
<keyword evidence="2" id="KW-1277">Toxin-antitoxin system</keyword>
<comment type="catalytic activity">
    <reaction evidence="5">
        <text>glycyl-tRNA(Gly) + acetyl-CoA = N-acetylglycyl-tRNA(Gly) + CoA + H(+)</text>
        <dbReference type="Rhea" id="RHEA:81867"/>
        <dbReference type="Rhea" id="RHEA-COMP:9683"/>
        <dbReference type="Rhea" id="RHEA-COMP:19766"/>
        <dbReference type="ChEBI" id="CHEBI:15378"/>
        <dbReference type="ChEBI" id="CHEBI:57287"/>
        <dbReference type="ChEBI" id="CHEBI:57288"/>
        <dbReference type="ChEBI" id="CHEBI:78522"/>
        <dbReference type="ChEBI" id="CHEBI:232036"/>
    </reaction>
</comment>
<evidence type="ECO:0000256" key="4">
    <source>
        <dbReference type="ARBA" id="ARBA00023315"/>
    </source>
</evidence>
<evidence type="ECO:0000256" key="2">
    <source>
        <dbReference type="ARBA" id="ARBA00022649"/>
    </source>
</evidence>
<dbReference type="RefSeq" id="WP_084606598.1">
    <property type="nucleotide sequence ID" value="NZ_CP104144.1"/>
</dbReference>
<keyword evidence="1" id="KW-0678">Repressor</keyword>
<sequence>MNISIKTGPTSLLIVLALGICGNAIVSLVGLNDTNSSTIAIGKSLLPGARVVGDLAVLGRLAIDRNWWGKGLGAALLQGAVLRTGQAAHIMGIRGFLLHAIFEEAKAFYEHYGFIPSPANPLTLVMSLKSGAGR</sequence>
<evidence type="ECO:0000313" key="9">
    <source>
        <dbReference type="Proteomes" id="UP001060123"/>
    </source>
</evidence>
<keyword evidence="6" id="KW-0812">Transmembrane</keyword>
<feature type="transmembrane region" description="Helical" evidence="6">
    <location>
        <begin position="12"/>
        <end position="31"/>
    </location>
</feature>
<keyword evidence="3" id="KW-0808">Transferase</keyword>
<protein>
    <submittedName>
        <fullName evidence="8">GNAT family N-acetyltransferase</fullName>
    </submittedName>
</protein>
<dbReference type="Gene3D" id="3.40.630.30">
    <property type="match status" value="1"/>
</dbReference>
<dbReference type="InterPro" id="IPR000182">
    <property type="entry name" value="GNAT_dom"/>
</dbReference>
<dbReference type="Proteomes" id="UP001060123">
    <property type="component" value="Plasmid pWSM1592_1"/>
</dbReference>
<dbReference type="SUPFAM" id="SSF55729">
    <property type="entry name" value="Acyl-CoA N-acyltransferases (Nat)"/>
    <property type="match status" value="1"/>
</dbReference>
<dbReference type="CDD" id="cd04301">
    <property type="entry name" value="NAT_SF"/>
    <property type="match status" value="1"/>
</dbReference>